<dbReference type="GO" id="GO:0032222">
    <property type="term" value="P:regulation of synaptic transmission, cholinergic"/>
    <property type="evidence" value="ECO:0007669"/>
    <property type="project" value="InterPro"/>
</dbReference>
<dbReference type="CDD" id="cd23591">
    <property type="entry name" value="TFP_LU_ECD_Crim"/>
    <property type="match status" value="1"/>
</dbReference>
<gene>
    <name evidence="4" type="ORF">LOTGIDRAFT_228377</name>
</gene>
<organism evidence="4 5">
    <name type="scientific">Lottia gigantea</name>
    <name type="common">Giant owl limpet</name>
    <dbReference type="NCBI Taxonomy" id="225164"/>
    <lineage>
        <taxon>Eukaryota</taxon>
        <taxon>Metazoa</taxon>
        <taxon>Spiralia</taxon>
        <taxon>Lophotrochozoa</taxon>
        <taxon>Mollusca</taxon>
        <taxon>Gastropoda</taxon>
        <taxon>Patellogastropoda</taxon>
        <taxon>Lottioidea</taxon>
        <taxon>Lottiidae</taxon>
        <taxon>Lottia</taxon>
    </lineage>
</organism>
<dbReference type="EMBL" id="KB201304">
    <property type="protein sequence ID" value="ESO97823.1"/>
    <property type="molecule type" value="Genomic_DNA"/>
</dbReference>
<dbReference type="PANTHER" id="PTHR33562">
    <property type="entry name" value="ATILLA, ISOFORM B-RELATED-RELATED"/>
    <property type="match status" value="1"/>
</dbReference>
<dbReference type="InterPro" id="IPR031424">
    <property type="entry name" value="QVR-like"/>
</dbReference>
<evidence type="ECO:0008006" key="6">
    <source>
        <dbReference type="Google" id="ProtNLM"/>
    </source>
</evidence>
<dbReference type="GeneID" id="20247640"/>
<dbReference type="HOGENOM" id="CLU_142458_0_0_1"/>
<evidence type="ECO:0000256" key="2">
    <source>
        <dbReference type="ARBA" id="ARBA00023180"/>
    </source>
</evidence>
<proteinExistence type="predicted"/>
<dbReference type="AlphaFoldDB" id="V4A1W6"/>
<name>V4A1W6_LOTGI</name>
<dbReference type="OMA" id="RMFPWRD"/>
<evidence type="ECO:0000313" key="5">
    <source>
        <dbReference type="Proteomes" id="UP000030746"/>
    </source>
</evidence>
<dbReference type="STRING" id="225164.V4A1W6"/>
<dbReference type="GO" id="GO:0030431">
    <property type="term" value="P:sleep"/>
    <property type="evidence" value="ECO:0007669"/>
    <property type="project" value="InterPro"/>
</dbReference>
<keyword evidence="2" id="KW-0325">Glycoprotein</keyword>
<dbReference type="CTD" id="20247640"/>
<keyword evidence="5" id="KW-1185">Reference proteome</keyword>
<dbReference type="Pfam" id="PF17064">
    <property type="entry name" value="QVR"/>
    <property type="match status" value="1"/>
</dbReference>
<feature type="chain" id="PRO_5004716295" description="Protein quiver" evidence="3">
    <location>
        <begin position="23"/>
        <end position="154"/>
    </location>
</feature>
<feature type="signal peptide" evidence="3">
    <location>
        <begin position="1"/>
        <end position="22"/>
    </location>
</feature>
<evidence type="ECO:0000256" key="3">
    <source>
        <dbReference type="SAM" id="SignalP"/>
    </source>
</evidence>
<evidence type="ECO:0000256" key="1">
    <source>
        <dbReference type="ARBA" id="ARBA00022729"/>
    </source>
</evidence>
<dbReference type="KEGG" id="lgi:LOTGIDRAFT_228377"/>
<dbReference type="InterPro" id="IPR050975">
    <property type="entry name" value="Sleep_regulator"/>
</dbReference>
<keyword evidence="1 3" id="KW-0732">Signal</keyword>
<dbReference type="Proteomes" id="UP000030746">
    <property type="component" value="Unassembled WGS sequence"/>
</dbReference>
<evidence type="ECO:0000313" key="4">
    <source>
        <dbReference type="EMBL" id="ESO97823.1"/>
    </source>
</evidence>
<dbReference type="RefSeq" id="XP_009051666.1">
    <property type="nucleotide sequence ID" value="XM_009053418.1"/>
</dbReference>
<sequence length="154" mass="17576">MESSYILVILLGLLTLFKEGSGLLLCHRCYSAMGGCGDDVNWRMYPWRTCGDSDFCVKVVIKKGGETHYIRECESNLLKSTRHRLQMPLLRRHNYCLPARKNDPSNPTDLTNPDIMYCFCDEYWGCNSSGHLKANLLSISTFTSLVIFLVQKLL</sequence>
<reference evidence="4 5" key="1">
    <citation type="journal article" date="2013" name="Nature">
        <title>Insights into bilaterian evolution from three spiralian genomes.</title>
        <authorList>
            <person name="Simakov O."/>
            <person name="Marletaz F."/>
            <person name="Cho S.J."/>
            <person name="Edsinger-Gonzales E."/>
            <person name="Havlak P."/>
            <person name="Hellsten U."/>
            <person name="Kuo D.H."/>
            <person name="Larsson T."/>
            <person name="Lv J."/>
            <person name="Arendt D."/>
            <person name="Savage R."/>
            <person name="Osoegawa K."/>
            <person name="de Jong P."/>
            <person name="Grimwood J."/>
            <person name="Chapman J.A."/>
            <person name="Shapiro H."/>
            <person name="Aerts A."/>
            <person name="Otillar R.P."/>
            <person name="Terry A.Y."/>
            <person name="Boore J.L."/>
            <person name="Grigoriev I.V."/>
            <person name="Lindberg D.R."/>
            <person name="Seaver E.C."/>
            <person name="Weisblat D.A."/>
            <person name="Putnam N.H."/>
            <person name="Rokhsar D.S."/>
        </authorList>
    </citation>
    <scope>NUCLEOTIDE SEQUENCE [LARGE SCALE GENOMIC DNA]</scope>
</reference>
<dbReference type="OrthoDB" id="6249205at2759"/>
<protein>
    <recommendedName>
        <fullName evidence="6">Protein quiver</fullName>
    </recommendedName>
</protein>
<accession>V4A1W6</accession>